<protein>
    <recommendedName>
        <fullName evidence="3">Endonuclease-reverse transcriptase</fullName>
    </recommendedName>
</protein>
<organism evidence="1 2">
    <name type="scientific">Porites evermanni</name>
    <dbReference type="NCBI Taxonomy" id="104178"/>
    <lineage>
        <taxon>Eukaryota</taxon>
        <taxon>Metazoa</taxon>
        <taxon>Cnidaria</taxon>
        <taxon>Anthozoa</taxon>
        <taxon>Hexacorallia</taxon>
        <taxon>Scleractinia</taxon>
        <taxon>Fungiina</taxon>
        <taxon>Poritidae</taxon>
        <taxon>Porites</taxon>
    </lineage>
</organism>
<dbReference type="EMBL" id="CALNXI010000354">
    <property type="protein sequence ID" value="CAH3025480.1"/>
    <property type="molecule type" value="Genomic_DNA"/>
</dbReference>
<reference evidence="1 2" key="1">
    <citation type="submission" date="2022-05" db="EMBL/GenBank/DDBJ databases">
        <authorList>
            <consortium name="Genoscope - CEA"/>
            <person name="William W."/>
        </authorList>
    </citation>
    <scope>NUCLEOTIDE SEQUENCE [LARGE SCALE GENOMIC DNA]</scope>
</reference>
<gene>
    <name evidence="1" type="ORF">PEVE_00026191</name>
</gene>
<evidence type="ECO:0000313" key="2">
    <source>
        <dbReference type="Proteomes" id="UP001159427"/>
    </source>
</evidence>
<feature type="non-terminal residue" evidence="1">
    <location>
        <position position="127"/>
    </location>
</feature>
<dbReference type="Proteomes" id="UP001159427">
    <property type="component" value="Unassembled WGS sequence"/>
</dbReference>
<name>A0ABN8M7B5_9CNID</name>
<keyword evidence="2" id="KW-1185">Reference proteome</keyword>
<evidence type="ECO:0008006" key="3">
    <source>
        <dbReference type="Google" id="ProtNLM"/>
    </source>
</evidence>
<sequence>MMDKMQETVEEYRKMINNAFTKRKELLTKACSLCLKKKIIKTVIWSTLLYGAESWTLKKEDARRLESCEIWLSRKVLNITWSDKVCNEEVLRRVGEERAIISVINRRQKVCLGHTLWHGDLVPLVIE</sequence>
<proteinExistence type="predicted"/>
<accession>A0ABN8M7B5</accession>
<evidence type="ECO:0000313" key="1">
    <source>
        <dbReference type="EMBL" id="CAH3025480.1"/>
    </source>
</evidence>
<comment type="caution">
    <text evidence="1">The sequence shown here is derived from an EMBL/GenBank/DDBJ whole genome shotgun (WGS) entry which is preliminary data.</text>
</comment>